<organism evidence="2 3">
    <name type="scientific">Ziziphus jujuba</name>
    <name type="common">Chinese jujube</name>
    <name type="synonym">Ziziphus sativa</name>
    <dbReference type="NCBI Taxonomy" id="326968"/>
    <lineage>
        <taxon>Eukaryota</taxon>
        <taxon>Viridiplantae</taxon>
        <taxon>Streptophyta</taxon>
        <taxon>Embryophyta</taxon>
        <taxon>Tracheophyta</taxon>
        <taxon>Spermatophyta</taxon>
        <taxon>Magnoliopsida</taxon>
        <taxon>eudicotyledons</taxon>
        <taxon>Gunneridae</taxon>
        <taxon>Pentapetalae</taxon>
        <taxon>rosids</taxon>
        <taxon>fabids</taxon>
        <taxon>Rosales</taxon>
        <taxon>Rhamnaceae</taxon>
        <taxon>Paliureae</taxon>
        <taxon>Ziziphus</taxon>
    </lineage>
</organism>
<name>A0ABM4A7U6_ZIZJJ</name>
<dbReference type="Pfam" id="PF24769">
    <property type="entry name" value="At2g29880_C"/>
    <property type="match status" value="1"/>
</dbReference>
<dbReference type="PANTHER" id="PTHR47864">
    <property type="entry name" value="TRANSMEMBRANE PROTEIN"/>
    <property type="match status" value="1"/>
</dbReference>
<protein>
    <submittedName>
        <fullName evidence="3">Uncharacterized protein At2g29880-like</fullName>
    </submittedName>
</protein>
<dbReference type="Proteomes" id="UP001652623">
    <property type="component" value="Chromosome 4"/>
</dbReference>
<feature type="domain" description="At2g29880-like C-terminal" evidence="1">
    <location>
        <begin position="184"/>
        <end position="224"/>
    </location>
</feature>
<dbReference type="PANTHER" id="PTHR47864:SF2">
    <property type="entry name" value="MYB_SANT-LIKE DNA-BINDING DOMAIN PROTEIN"/>
    <property type="match status" value="1"/>
</dbReference>
<reference evidence="3" key="1">
    <citation type="submission" date="2025-08" db="UniProtKB">
        <authorList>
            <consortium name="RefSeq"/>
        </authorList>
    </citation>
    <scope>IDENTIFICATION</scope>
    <source>
        <tissue evidence="3">Seedling</tissue>
    </source>
</reference>
<keyword evidence="2" id="KW-1185">Reference proteome</keyword>
<dbReference type="InterPro" id="IPR056253">
    <property type="entry name" value="At2g29880-like_C"/>
</dbReference>
<evidence type="ECO:0000313" key="3">
    <source>
        <dbReference type="RefSeq" id="XP_060672806.1"/>
    </source>
</evidence>
<evidence type="ECO:0000259" key="1">
    <source>
        <dbReference type="Pfam" id="PF24769"/>
    </source>
</evidence>
<dbReference type="InterPro" id="IPR055314">
    <property type="entry name" value="At2g29880-like"/>
</dbReference>
<gene>
    <name evidence="3" type="primary">LOC132803586</name>
</gene>
<proteinExistence type="predicted"/>
<sequence length="225" mass="25502">MVDAANRGWRDKNSLLSKQTVENRILSVLNAKFGSEWTYKEYTNTFADYEDLRIAIGNGAATGKHSIGLGEETDVRIFDLEENRDGDLDNLTYDLTTETFIPSDIQETSLQSPTLSNFTSSLPFQNMSSGVPPTTTKRNRMDFDGKSSSFETNRSQASVLEKINQSINKLNQSIDSIGTKDYSCWDIIKEIPNLDKQAQYKALKLVNTRAKKIEFFKMTPQEHFD</sequence>
<dbReference type="RefSeq" id="XP_060672806.1">
    <property type="nucleotide sequence ID" value="XM_060816823.1"/>
</dbReference>
<dbReference type="GeneID" id="132803586"/>
<evidence type="ECO:0000313" key="2">
    <source>
        <dbReference type="Proteomes" id="UP001652623"/>
    </source>
</evidence>
<accession>A0ABM4A7U6</accession>